<dbReference type="Proteomes" id="UP000190121">
    <property type="component" value="Unassembled WGS sequence"/>
</dbReference>
<sequence>MRSIYKGSHHSAMNGVSPKEEIFYFPDLYNPATTKNMILSKIEGKKMRKINLPRRQRG</sequence>
<evidence type="ECO:0000313" key="1">
    <source>
        <dbReference type="EMBL" id="SJZ48773.1"/>
    </source>
</evidence>
<proteinExistence type="predicted"/>
<gene>
    <name evidence="1" type="ORF">SAMN02745171_00276</name>
</gene>
<dbReference type="STRING" id="29524.SAMN02745171_00276"/>
<name>A0A1T4L293_9PORP</name>
<dbReference type="RefSeq" id="WP_159442661.1">
    <property type="nucleotide sequence ID" value="NZ_FUXE01000002.1"/>
</dbReference>
<dbReference type="EMBL" id="FUXE01000002">
    <property type="protein sequence ID" value="SJZ48773.1"/>
    <property type="molecule type" value="Genomic_DNA"/>
</dbReference>
<evidence type="ECO:0000313" key="2">
    <source>
        <dbReference type="Proteomes" id="UP000190121"/>
    </source>
</evidence>
<dbReference type="AlphaFoldDB" id="A0A1T4L293"/>
<accession>A0A1T4L293</accession>
<keyword evidence="2" id="KW-1185">Reference proteome</keyword>
<organism evidence="1 2">
    <name type="scientific">Porphyromonas circumdentaria</name>
    <dbReference type="NCBI Taxonomy" id="29524"/>
    <lineage>
        <taxon>Bacteria</taxon>
        <taxon>Pseudomonadati</taxon>
        <taxon>Bacteroidota</taxon>
        <taxon>Bacteroidia</taxon>
        <taxon>Bacteroidales</taxon>
        <taxon>Porphyromonadaceae</taxon>
        <taxon>Porphyromonas</taxon>
    </lineage>
</organism>
<reference evidence="2" key="1">
    <citation type="submission" date="2017-02" db="EMBL/GenBank/DDBJ databases">
        <authorList>
            <person name="Varghese N."/>
            <person name="Submissions S."/>
        </authorList>
    </citation>
    <scope>NUCLEOTIDE SEQUENCE [LARGE SCALE GENOMIC DNA]</scope>
    <source>
        <strain evidence="2">ATCC 51356</strain>
    </source>
</reference>
<protein>
    <submittedName>
        <fullName evidence="1">Uncharacterized protein</fullName>
    </submittedName>
</protein>